<reference evidence="3 4" key="1">
    <citation type="submission" date="2019-11" db="EMBL/GenBank/DDBJ databases">
        <authorList>
            <person name="Cho J.-C."/>
        </authorList>
    </citation>
    <scope>NUCLEOTIDE SEQUENCE [LARGE SCALE GENOMIC DNA]</scope>
    <source>
        <strain evidence="2 3">JH1073</strain>
        <strain evidence="1 4">JH702</strain>
    </source>
</reference>
<proteinExistence type="predicted"/>
<name>A0AAJ5ZJ62_9CHLR</name>
<evidence type="ECO:0008006" key="5">
    <source>
        <dbReference type="Google" id="ProtNLM"/>
    </source>
</evidence>
<reference evidence="3" key="3">
    <citation type="submission" date="2023-06" db="EMBL/GenBank/DDBJ databases">
        <title>Pangenomics reveal diversification of enzyme families and niche specialization in globally abundant SAR202 bacteria.</title>
        <authorList>
            <person name="Saw J.H.W."/>
        </authorList>
    </citation>
    <scope>NUCLEOTIDE SEQUENCE [LARGE SCALE GENOMIC DNA]</scope>
    <source>
        <strain evidence="3">JH1073</strain>
    </source>
</reference>
<dbReference type="InterPro" id="IPR017850">
    <property type="entry name" value="Alkaline_phosphatase_core_sf"/>
</dbReference>
<accession>A0AAJ5ZJ62</accession>
<reference evidence="2" key="2">
    <citation type="journal article" date="2023" name="Nat. Commun.">
        <title>Cultivation of marine bacteria of the SAR202 clade.</title>
        <authorList>
            <person name="Lim Y."/>
            <person name="Seo J.H."/>
            <person name="Giovannoni S.J."/>
            <person name="Kang I."/>
            <person name="Cho J.C."/>
        </authorList>
    </citation>
    <scope>NUCLEOTIDE SEQUENCE</scope>
    <source>
        <strain evidence="2">JH1073</strain>
    </source>
</reference>
<dbReference type="GO" id="GO:0016787">
    <property type="term" value="F:hydrolase activity"/>
    <property type="evidence" value="ECO:0007669"/>
    <property type="project" value="UniProtKB-ARBA"/>
</dbReference>
<sequence>MPRIVIAAFDGLQPSQVTAELMPTVTALANGGVRFHHNHAVFPTVTRGNSASVVTGTTPGKHGLTANKSIFPDYSETEVVDALVPKLPEINRQTNGGLLFVPTLGELISENDLKWVSIVGGTSGNAFVQHPNAAEHGDVVIHPEFTNPPEHHSTILEQFGEWPAKEAPAADLVKRTADVAIDYAIAELNPDVLMVWFPEPDTSQHHFGVDTSEVREMYSLADFQLGKILDTLKNQGDDPDIFVVSDHGYSTIDEVIDVHSELASAGFSPGQGDRSVICAENGGSILLYTPTKSEELTNDLLDWLSDQAWVGAIATDLPNSILIDEISMSDIGLAGPRSPHIAVTMRSTNTGKAAPLARSGATAGGTIGVGSHGGSSPAELHNTLIASGPSFDSGLTSNIPSGNIDIAPTVLTLLGITPPDHMDGRVLEEALKDGEASRESSLTPTIKSGKITKSAHGASSYLCEFGE</sequence>
<evidence type="ECO:0000313" key="1">
    <source>
        <dbReference type="EMBL" id="MDG0865528.1"/>
    </source>
</evidence>
<protein>
    <recommendedName>
        <fullName evidence="5">Alkaline phosphatase family protein</fullName>
    </recommendedName>
</protein>
<evidence type="ECO:0000313" key="2">
    <source>
        <dbReference type="EMBL" id="WFG39721.1"/>
    </source>
</evidence>
<dbReference type="PANTHER" id="PTHR10151:SF120">
    <property type="entry name" value="BIS(5'-ADENOSYL)-TRIPHOSPHATASE"/>
    <property type="match status" value="1"/>
</dbReference>
<dbReference type="Proteomes" id="UP001219901">
    <property type="component" value="Chromosome"/>
</dbReference>
<dbReference type="Pfam" id="PF01663">
    <property type="entry name" value="Phosphodiest"/>
    <property type="match status" value="1"/>
</dbReference>
<dbReference type="Proteomes" id="UP001321249">
    <property type="component" value="Unassembled WGS sequence"/>
</dbReference>
<dbReference type="RefSeq" id="WP_342823713.1">
    <property type="nucleotide sequence ID" value="NZ_CP046146.1"/>
</dbReference>
<evidence type="ECO:0000313" key="3">
    <source>
        <dbReference type="Proteomes" id="UP001219901"/>
    </source>
</evidence>
<organism evidence="2 3">
    <name type="scientific">Candidatus Lucifugimonas marina</name>
    <dbReference type="NCBI Taxonomy" id="3038979"/>
    <lineage>
        <taxon>Bacteria</taxon>
        <taxon>Bacillati</taxon>
        <taxon>Chloroflexota</taxon>
        <taxon>Dehalococcoidia</taxon>
        <taxon>SAR202 cluster</taxon>
        <taxon>Candidatus Lucifugimonadales</taxon>
        <taxon>Candidatus Lucifugimonadaceae</taxon>
        <taxon>Candidatus Lucifugimonas</taxon>
    </lineage>
</organism>
<dbReference type="Gene3D" id="3.40.720.10">
    <property type="entry name" value="Alkaline Phosphatase, subunit A"/>
    <property type="match status" value="2"/>
</dbReference>
<dbReference type="AlphaFoldDB" id="A0AAJ5ZJ62"/>
<gene>
    <name evidence="1" type="ORF">GKO46_00370</name>
    <name evidence="2" type="ORF">GKO48_08850</name>
</gene>
<evidence type="ECO:0000313" key="4">
    <source>
        <dbReference type="Proteomes" id="UP001321249"/>
    </source>
</evidence>
<dbReference type="PANTHER" id="PTHR10151">
    <property type="entry name" value="ECTONUCLEOTIDE PYROPHOSPHATASE/PHOSPHODIESTERASE"/>
    <property type="match status" value="1"/>
</dbReference>
<dbReference type="SUPFAM" id="SSF53649">
    <property type="entry name" value="Alkaline phosphatase-like"/>
    <property type="match status" value="1"/>
</dbReference>
<dbReference type="InterPro" id="IPR002591">
    <property type="entry name" value="Phosphodiest/P_Trfase"/>
</dbReference>
<dbReference type="EMBL" id="WMBE01000001">
    <property type="protein sequence ID" value="MDG0865528.1"/>
    <property type="molecule type" value="Genomic_DNA"/>
</dbReference>
<keyword evidence="3" id="KW-1185">Reference proteome</keyword>
<dbReference type="EMBL" id="CP046147">
    <property type="protein sequence ID" value="WFG39721.1"/>
    <property type="molecule type" value="Genomic_DNA"/>
</dbReference>